<keyword evidence="3" id="KW-1185">Reference proteome</keyword>
<dbReference type="EMBL" id="NIDE01000011">
    <property type="protein sequence ID" value="OWK39041.1"/>
    <property type="molecule type" value="Genomic_DNA"/>
</dbReference>
<keyword evidence="1" id="KW-1133">Transmembrane helix</keyword>
<feature type="transmembrane region" description="Helical" evidence="1">
    <location>
        <begin position="12"/>
        <end position="30"/>
    </location>
</feature>
<dbReference type="Proteomes" id="UP000214646">
    <property type="component" value="Unassembled WGS sequence"/>
</dbReference>
<name>A0A225DBX5_9BACT</name>
<organism evidence="2 3">
    <name type="scientific">Fimbriiglobus ruber</name>
    <dbReference type="NCBI Taxonomy" id="1908690"/>
    <lineage>
        <taxon>Bacteria</taxon>
        <taxon>Pseudomonadati</taxon>
        <taxon>Planctomycetota</taxon>
        <taxon>Planctomycetia</taxon>
        <taxon>Gemmatales</taxon>
        <taxon>Gemmataceae</taxon>
        <taxon>Fimbriiglobus</taxon>
    </lineage>
</organism>
<gene>
    <name evidence="2" type="ORF">FRUB_06123</name>
</gene>
<keyword evidence="1" id="KW-0472">Membrane</keyword>
<accession>A0A225DBX5</accession>
<evidence type="ECO:0000313" key="2">
    <source>
        <dbReference type="EMBL" id="OWK39041.1"/>
    </source>
</evidence>
<dbReference type="AlphaFoldDB" id="A0A225DBX5"/>
<proteinExistence type="predicted"/>
<reference evidence="3" key="1">
    <citation type="submission" date="2017-06" db="EMBL/GenBank/DDBJ databases">
        <title>Genome analysis of Fimbriiglobus ruber SP5, the first member of the order Planctomycetales with confirmed chitinolytic capability.</title>
        <authorList>
            <person name="Ravin N.V."/>
            <person name="Rakitin A.L."/>
            <person name="Ivanova A.A."/>
            <person name="Beletsky A.V."/>
            <person name="Kulichevskaya I.S."/>
            <person name="Mardanov A.V."/>
            <person name="Dedysh S.N."/>
        </authorList>
    </citation>
    <scope>NUCLEOTIDE SEQUENCE [LARGE SCALE GENOMIC DNA]</scope>
    <source>
        <strain evidence="3">SP5</strain>
    </source>
</reference>
<keyword evidence="1" id="KW-0812">Transmembrane</keyword>
<evidence type="ECO:0000256" key="1">
    <source>
        <dbReference type="SAM" id="Phobius"/>
    </source>
</evidence>
<protein>
    <submittedName>
        <fullName evidence="2">Uncharacterized protein</fullName>
    </submittedName>
</protein>
<sequence length="43" mass="4518">MASPTRHGVGGLTLASMSLPPLPLLTLRLIRLVPRPRRSTGAG</sequence>
<comment type="caution">
    <text evidence="2">The sequence shown here is derived from an EMBL/GenBank/DDBJ whole genome shotgun (WGS) entry which is preliminary data.</text>
</comment>
<evidence type="ECO:0000313" key="3">
    <source>
        <dbReference type="Proteomes" id="UP000214646"/>
    </source>
</evidence>